<dbReference type="InterPro" id="IPR036264">
    <property type="entry name" value="Bact_exopeptidase_dim_dom"/>
</dbReference>
<dbReference type="Proteomes" id="UP000266206">
    <property type="component" value="Unassembled WGS sequence"/>
</dbReference>
<dbReference type="PANTHER" id="PTHR11014:SF63">
    <property type="entry name" value="METALLOPEPTIDASE, PUTATIVE (AFU_ORTHOLOGUE AFUA_6G09600)-RELATED"/>
    <property type="match status" value="1"/>
</dbReference>
<dbReference type="CDD" id="cd05666">
    <property type="entry name" value="M20_Acy1-like"/>
    <property type="match status" value="1"/>
</dbReference>
<feature type="binding site" evidence="2">
    <location>
        <position position="167"/>
    </location>
    <ligand>
        <name>Mn(2+)</name>
        <dbReference type="ChEBI" id="CHEBI:29035"/>
        <label>2</label>
    </ligand>
</feature>
<dbReference type="Pfam" id="PF01546">
    <property type="entry name" value="Peptidase_M20"/>
    <property type="match status" value="1"/>
</dbReference>
<evidence type="ECO:0000259" key="3">
    <source>
        <dbReference type="Pfam" id="PF07687"/>
    </source>
</evidence>
<dbReference type="AlphaFoldDB" id="A0A3A1YXZ9"/>
<dbReference type="OrthoDB" id="8875216at2"/>
<dbReference type="GO" id="GO:0050118">
    <property type="term" value="F:N-acetyldiaminopimelate deacetylase activity"/>
    <property type="evidence" value="ECO:0007669"/>
    <property type="project" value="UniProtKB-ARBA"/>
</dbReference>
<name>A0A3A1YXZ9_9BURK</name>
<dbReference type="PIRSF" id="PIRSF005962">
    <property type="entry name" value="Pept_M20D_amidohydro"/>
    <property type="match status" value="1"/>
</dbReference>
<dbReference type="InterPro" id="IPR017439">
    <property type="entry name" value="Amidohydrolase"/>
</dbReference>
<dbReference type="EMBL" id="NQYH01000004">
    <property type="protein sequence ID" value="RIY41354.1"/>
    <property type="molecule type" value="Genomic_DNA"/>
</dbReference>
<reference evidence="4 5" key="1">
    <citation type="submission" date="2017-08" db="EMBL/GenBank/DDBJ databases">
        <title>Pusillimonas indicus sp. nov., a member of the family Alcaligenaceae isolated from surface seawater.</title>
        <authorList>
            <person name="Li J."/>
        </authorList>
    </citation>
    <scope>NUCLEOTIDE SEQUENCE [LARGE SCALE GENOMIC DNA]</scope>
    <source>
        <strain evidence="4 5">L52-1-41</strain>
    </source>
</reference>
<feature type="domain" description="Peptidase M20 dimerisation" evidence="3">
    <location>
        <begin position="190"/>
        <end position="288"/>
    </location>
</feature>
<keyword evidence="1 4" id="KW-0378">Hydrolase</keyword>
<proteinExistence type="predicted"/>
<dbReference type="InterPro" id="IPR011650">
    <property type="entry name" value="Peptidase_M20_dimer"/>
</dbReference>
<dbReference type="Gene3D" id="3.40.630.10">
    <property type="entry name" value="Zn peptidases"/>
    <property type="match status" value="1"/>
</dbReference>
<dbReference type="Pfam" id="PF07687">
    <property type="entry name" value="M20_dimer"/>
    <property type="match status" value="1"/>
</dbReference>
<dbReference type="InterPro" id="IPR002933">
    <property type="entry name" value="Peptidase_M20"/>
</dbReference>
<evidence type="ECO:0000256" key="2">
    <source>
        <dbReference type="PIRSR" id="PIRSR005962-1"/>
    </source>
</evidence>
<dbReference type="RefSeq" id="WP_119515973.1">
    <property type="nucleotide sequence ID" value="NZ_NQYH01000004.1"/>
</dbReference>
<feature type="binding site" evidence="2">
    <location>
        <position position="139"/>
    </location>
    <ligand>
        <name>Mn(2+)</name>
        <dbReference type="ChEBI" id="CHEBI:29035"/>
        <label>2</label>
    </ligand>
</feature>
<keyword evidence="2" id="KW-0464">Manganese</keyword>
<dbReference type="GO" id="GO:0046872">
    <property type="term" value="F:metal ion binding"/>
    <property type="evidence" value="ECO:0007669"/>
    <property type="project" value="UniProtKB-KW"/>
</dbReference>
<sequence length="421" mass="45802">MAHPELDLQSMKEWRHAMHQFPELGFEEERTSALVSRSLTEWGYDVHTGLADTGVVGKLVIGTGKGPKLGLRAEMDALPIQEATGLPWQSRVSGKMHACGHDGHTAIMMGAAKALAKMNAAGQLPGNGILHIIFQPAEEIGGGGGAQRMIEEGLFDHFPCDAIFALHNFPGTPVGHCFFRPGPFMCSSDKVRVRFQGKGGHGAMPELSQDPTLPMAATLMGLQTIISRNLSPFESGVISVGRVAAGASYNIIPDQAELELSVRALQPDVREKLRERIESMALHQAKAYDCTVNTEYELGYPVLVNDPTFSQLMERAAKQTFGNERVETQASPLAASEDFAYMLQKVPGGYLIIGNGDNGHEHGKRLGPCSVHNPHYDFNDDCLPYGAAYWLNLVQLFFSTKATESPAKRGSRLSFISPTEE</sequence>
<accession>A0A3A1YXZ9</accession>
<feature type="binding site" evidence="2">
    <location>
        <position position="99"/>
    </location>
    <ligand>
        <name>Mn(2+)</name>
        <dbReference type="ChEBI" id="CHEBI:29035"/>
        <label>2</label>
    </ligand>
</feature>
<dbReference type="GO" id="GO:0019877">
    <property type="term" value="P:diaminopimelate biosynthetic process"/>
    <property type="evidence" value="ECO:0007669"/>
    <property type="project" value="UniProtKB-ARBA"/>
</dbReference>
<dbReference type="NCBIfam" id="TIGR01891">
    <property type="entry name" value="amidohydrolases"/>
    <property type="match status" value="1"/>
</dbReference>
<gene>
    <name evidence="4" type="ORF">CJP73_07440</name>
</gene>
<evidence type="ECO:0000256" key="1">
    <source>
        <dbReference type="ARBA" id="ARBA00022801"/>
    </source>
</evidence>
<dbReference type="SUPFAM" id="SSF55031">
    <property type="entry name" value="Bacterial exopeptidase dimerisation domain"/>
    <property type="match status" value="1"/>
</dbReference>
<dbReference type="FunFam" id="3.30.70.360:FF:000001">
    <property type="entry name" value="N-acetyldiaminopimelate deacetylase"/>
    <property type="match status" value="1"/>
</dbReference>
<dbReference type="SUPFAM" id="SSF53187">
    <property type="entry name" value="Zn-dependent exopeptidases"/>
    <property type="match status" value="1"/>
</dbReference>
<organism evidence="4 5">
    <name type="scientific">Neopusillimonas maritima</name>
    <dbReference type="NCBI Taxonomy" id="2026239"/>
    <lineage>
        <taxon>Bacteria</taxon>
        <taxon>Pseudomonadati</taxon>
        <taxon>Pseudomonadota</taxon>
        <taxon>Betaproteobacteria</taxon>
        <taxon>Burkholderiales</taxon>
        <taxon>Alcaligenaceae</taxon>
        <taxon>Neopusillimonas</taxon>
    </lineage>
</organism>
<comment type="cofactor">
    <cofactor evidence="2">
        <name>Mn(2+)</name>
        <dbReference type="ChEBI" id="CHEBI:29035"/>
    </cofactor>
    <text evidence="2">The Mn(2+) ion enhances activity.</text>
</comment>
<dbReference type="PANTHER" id="PTHR11014">
    <property type="entry name" value="PEPTIDASE M20 FAMILY MEMBER"/>
    <property type="match status" value="1"/>
</dbReference>
<feature type="binding site" evidence="2">
    <location>
        <position position="101"/>
    </location>
    <ligand>
        <name>Mn(2+)</name>
        <dbReference type="ChEBI" id="CHEBI:29035"/>
        <label>2</label>
    </ligand>
</feature>
<evidence type="ECO:0000313" key="4">
    <source>
        <dbReference type="EMBL" id="RIY41354.1"/>
    </source>
</evidence>
<feature type="binding site" evidence="2">
    <location>
        <position position="372"/>
    </location>
    <ligand>
        <name>Mn(2+)</name>
        <dbReference type="ChEBI" id="CHEBI:29035"/>
        <label>2</label>
    </ligand>
</feature>
<comment type="caution">
    <text evidence="4">The sequence shown here is derived from an EMBL/GenBank/DDBJ whole genome shotgun (WGS) entry which is preliminary data.</text>
</comment>
<keyword evidence="2" id="KW-0479">Metal-binding</keyword>
<protein>
    <submittedName>
        <fullName evidence="4">Amidohydrolase</fullName>
    </submittedName>
</protein>
<evidence type="ECO:0000313" key="5">
    <source>
        <dbReference type="Proteomes" id="UP000266206"/>
    </source>
</evidence>
<dbReference type="Gene3D" id="3.30.70.360">
    <property type="match status" value="1"/>
</dbReference>